<keyword evidence="8 9" id="KW-0472">Membrane</keyword>
<feature type="transmembrane region" description="Helical" evidence="9">
    <location>
        <begin position="646"/>
        <end position="667"/>
    </location>
</feature>
<evidence type="ECO:0000256" key="4">
    <source>
        <dbReference type="ARBA" id="ARBA00022692"/>
    </source>
</evidence>
<dbReference type="Gene3D" id="3.30.70.3400">
    <property type="match status" value="1"/>
</dbReference>
<keyword evidence="3 9" id="KW-1003">Cell membrane</keyword>
<comment type="similarity">
    <text evidence="9">Belongs to the SecD/SecF family. SecD subfamily.</text>
</comment>
<feature type="transmembrane region" description="Helical" evidence="9">
    <location>
        <begin position="283"/>
        <end position="304"/>
    </location>
</feature>
<dbReference type="PANTHER" id="PTHR30081:SF1">
    <property type="entry name" value="PROTEIN TRANSLOCASE SUBUNIT SECD"/>
    <property type="match status" value="1"/>
</dbReference>
<feature type="transmembrane region" description="Helical" evidence="9">
    <location>
        <begin position="698"/>
        <end position="716"/>
    </location>
</feature>
<dbReference type="InterPro" id="IPR005665">
    <property type="entry name" value="SecF_bac"/>
</dbReference>
<keyword evidence="5 9" id="KW-0653">Protein transport</keyword>
<organism evidence="14 15">
    <name type="scientific">Actinoalloteichus hymeniacidonis</name>
    <dbReference type="NCBI Taxonomy" id="340345"/>
    <lineage>
        <taxon>Bacteria</taxon>
        <taxon>Bacillati</taxon>
        <taxon>Actinomycetota</taxon>
        <taxon>Actinomycetes</taxon>
        <taxon>Pseudonocardiales</taxon>
        <taxon>Pseudonocardiaceae</taxon>
        <taxon>Actinoalloteichus</taxon>
    </lineage>
</organism>
<comment type="caution">
    <text evidence="9">Lacks conserved residue(s) required for the propagation of feature annotation.</text>
</comment>
<feature type="transmembrane region" description="Helical" evidence="9">
    <location>
        <begin position="722"/>
        <end position="748"/>
    </location>
</feature>
<proteinExistence type="inferred from homology"/>
<keyword evidence="7 9" id="KW-0811">Translocation</keyword>
<dbReference type="HAMAP" id="MF_01463_B">
    <property type="entry name" value="SecD_B"/>
    <property type="match status" value="1"/>
</dbReference>
<comment type="subcellular location">
    <subcellularLocation>
        <location evidence="1 9">Cell membrane</location>
        <topology evidence="1 9">Multi-pass membrane protein</topology>
    </subcellularLocation>
</comment>
<evidence type="ECO:0000256" key="1">
    <source>
        <dbReference type="ARBA" id="ARBA00004651"/>
    </source>
</evidence>
<dbReference type="Gene3D" id="3.30.1360.200">
    <property type="match status" value="1"/>
</dbReference>
<dbReference type="GO" id="GO:0015450">
    <property type="term" value="F:protein-transporting ATPase activity"/>
    <property type="evidence" value="ECO:0007669"/>
    <property type="project" value="InterPro"/>
</dbReference>
<sequence length="773" mass="80989">MSGKTERRGLLVRGLLSLIVLIASGALLVTTEPRLGLDLEGGTQLTLEGIPGEDVVINDETMNQTLEVIRRRVDSLGVAEPNLVRSGDNRVVVELPGVEDPQEALETIGRTAQLTIHPVTAAASPEEAEEAADPEAQASDELVLTDENGAALRLAPAVMTGEAINSATARLDGQTGQGWFVGLDFADSAGWSQVTGQAACAPMGDPARRVAIVLDSTIISAPEVQGDTTCNVGIPPGGETRITGDFNQADAEQLALLISDGALPVPVEVVEQRTLGPTLGDDAISASITAAIIGISLSGLFLVVVYRLAGFIATLALAAYTGIAYALLLAIGATITLPGLAGFVLAIGMAMDANVLIYERSREEYADSVGTKSAKRRMSNAVAGGFKGAITAIADSNITTLLAAILLFALATGPVRGFGITLTTGVLASMFSALVLSRVLQQLVFRGPVAKHPKISGIAHIGKVRQWFERRSPDFLKAWRKWLVAFGIVLVVIGSGLAIRGLNLGVDFTGGRYIAYQAQEEPDLGAVRSALEDAGFDDAAVSGADDNGLTVRTGPLPEERVGEIREAVVSAVGEVDQLQSDLIGPSLGEELRDRAILALLLGALAQVVYLSFRFDWRLGIAVIVGLAADVIFLLGTFAWTGRLVDSVFVASMLTVIGYSVNDSVVVFDRVRELRAARPKDPFYRIAGSSVLQTMPRTVNTGIGVFAVLGALLFLGSGSLVDFAFAVIIGAVIGNLTTIFVAAPLAIGLDSRWPGAAKQRKKKKRDPNSSGAVV</sequence>
<feature type="transmembrane region" description="Helical" evidence="9">
    <location>
        <begin position="482"/>
        <end position="502"/>
    </location>
</feature>
<feature type="domain" description="Protein translocase subunit SecDF P1" evidence="12">
    <location>
        <begin position="62"/>
        <end position="119"/>
    </location>
</feature>
<dbReference type="NCBIfam" id="NF009583">
    <property type="entry name" value="PRK13024.1-3"/>
    <property type="match status" value="1"/>
</dbReference>
<dbReference type="PRINTS" id="PR01755">
    <property type="entry name" value="SECFTRNLCASE"/>
</dbReference>
<dbReference type="HAMAP" id="MF_01464_B">
    <property type="entry name" value="SecF_B"/>
    <property type="match status" value="1"/>
</dbReference>
<keyword evidence="6 9" id="KW-1133">Transmembrane helix</keyword>
<dbReference type="RefSeq" id="WP_069848868.1">
    <property type="nucleotide sequence ID" value="NZ_CP014859.1"/>
</dbReference>
<dbReference type="Proteomes" id="UP000095210">
    <property type="component" value="Chromosome"/>
</dbReference>
<dbReference type="AlphaFoldDB" id="A0AAC9HQP8"/>
<evidence type="ECO:0000256" key="8">
    <source>
        <dbReference type="ARBA" id="ARBA00023136"/>
    </source>
</evidence>
<comment type="subunit">
    <text evidence="10">Forms a complex with SecD. Part of the essential Sec protein translocation apparatus which comprises SecA, SecYEG and auxiliary proteins SecDF. Other proteins may also be involved.</text>
</comment>
<accession>A0AAC9HQP8</accession>
<dbReference type="InterPro" id="IPR054384">
    <property type="entry name" value="SecDF_P1_head"/>
</dbReference>
<dbReference type="InterPro" id="IPR048634">
    <property type="entry name" value="SecD_SecF_C"/>
</dbReference>
<keyword evidence="15" id="KW-1185">Reference proteome</keyword>
<evidence type="ECO:0000256" key="6">
    <source>
        <dbReference type="ARBA" id="ARBA00022989"/>
    </source>
</evidence>
<dbReference type="Pfam" id="PF22599">
    <property type="entry name" value="SecDF_P1_head"/>
    <property type="match status" value="1"/>
</dbReference>
<dbReference type="GO" id="GO:0006605">
    <property type="term" value="P:protein targeting"/>
    <property type="evidence" value="ECO:0007669"/>
    <property type="project" value="UniProtKB-UniRule"/>
</dbReference>
<feature type="transmembrane region" description="Helical" evidence="9">
    <location>
        <begin position="619"/>
        <end position="640"/>
    </location>
</feature>
<protein>
    <recommendedName>
        <fullName evidence="9 10">Multifunctional fusion protein</fullName>
    </recommendedName>
    <domain>
        <recommendedName>
            <fullName evidence="9">Protein translocase subunit SecD</fullName>
        </recommendedName>
    </domain>
    <domain>
        <recommendedName>
            <fullName evidence="10">Protein-export membrane protein SecF</fullName>
        </recommendedName>
    </domain>
</protein>
<dbReference type="InterPro" id="IPR022646">
    <property type="entry name" value="SecD/SecF_CS"/>
</dbReference>
<evidence type="ECO:0000256" key="5">
    <source>
        <dbReference type="ARBA" id="ARBA00022927"/>
    </source>
</evidence>
<dbReference type="InterPro" id="IPR048631">
    <property type="entry name" value="SecD_1st"/>
</dbReference>
<evidence type="ECO:0000256" key="9">
    <source>
        <dbReference type="HAMAP-Rule" id="MF_01463"/>
    </source>
</evidence>
<dbReference type="SUPFAM" id="SSF82866">
    <property type="entry name" value="Multidrug efflux transporter AcrB transmembrane domain"/>
    <property type="match status" value="2"/>
</dbReference>
<evidence type="ECO:0000259" key="11">
    <source>
        <dbReference type="Pfam" id="PF02355"/>
    </source>
</evidence>
<feature type="domain" description="Protein export membrane protein SecD/SecF C-terminal" evidence="11">
    <location>
        <begin position="268"/>
        <end position="437"/>
    </location>
</feature>
<dbReference type="GO" id="GO:0065002">
    <property type="term" value="P:intracellular protein transmembrane transport"/>
    <property type="evidence" value="ECO:0007669"/>
    <property type="project" value="UniProtKB-UniRule"/>
</dbReference>
<dbReference type="NCBIfam" id="TIGR01129">
    <property type="entry name" value="secD"/>
    <property type="match status" value="1"/>
</dbReference>
<dbReference type="GO" id="GO:0005886">
    <property type="term" value="C:plasma membrane"/>
    <property type="evidence" value="ECO:0007669"/>
    <property type="project" value="UniProtKB-SubCell"/>
</dbReference>
<dbReference type="InterPro" id="IPR005791">
    <property type="entry name" value="SecD"/>
</dbReference>
<feature type="transmembrane region" description="Helical" evidence="9">
    <location>
        <begin position="385"/>
        <end position="411"/>
    </location>
</feature>
<dbReference type="Pfam" id="PF07549">
    <property type="entry name" value="Sec_GG"/>
    <property type="match status" value="2"/>
</dbReference>
<feature type="domain" description="Protein export membrane protein SecD/SecF C-terminal" evidence="11">
    <location>
        <begin position="572"/>
        <end position="748"/>
    </location>
</feature>
<evidence type="ECO:0000256" key="10">
    <source>
        <dbReference type="HAMAP-Rule" id="MF_01464"/>
    </source>
</evidence>
<dbReference type="PANTHER" id="PTHR30081">
    <property type="entry name" value="PROTEIN-EXPORT MEMBRANE PROTEIN SEC"/>
    <property type="match status" value="1"/>
</dbReference>
<comment type="similarity">
    <text evidence="10">Belongs to the SecD/SecF family. SecF subfamily.</text>
</comment>
<feature type="domain" description="SecDF P1 head subdomain" evidence="13">
    <location>
        <begin position="146"/>
        <end position="265"/>
    </location>
</feature>
<evidence type="ECO:0000256" key="2">
    <source>
        <dbReference type="ARBA" id="ARBA00022448"/>
    </source>
</evidence>
<dbReference type="NCBIfam" id="TIGR00966">
    <property type="entry name" value="transloc_SecF"/>
    <property type="match status" value="1"/>
</dbReference>
<dbReference type="Pfam" id="PF02355">
    <property type="entry name" value="SecD_SecF_C"/>
    <property type="match status" value="2"/>
</dbReference>
<dbReference type="InterPro" id="IPR022645">
    <property type="entry name" value="SecD/SecF_bac"/>
</dbReference>
<feature type="transmembrane region" description="Helical" evidence="9">
    <location>
        <begin position="417"/>
        <end position="436"/>
    </location>
</feature>
<evidence type="ECO:0000313" key="15">
    <source>
        <dbReference type="Proteomes" id="UP000095210"/>
    </source>
</evidence>
<reference evidence="15" key="1">
    <citation type="submission" date="2016-03" db="EMBL/GenBank/DDBJ databases">
        <title>Complete genome sequence of the type strain Actinoalloteichus hymeniacidonis DSM 45092.</title>
        <authorList>
            <person name="Schaffert L."/>
            <person name="Albersmeier A."/>
            <person name="Winkler A."/>
            <person name="Kalinowski J."/>
            <person name="Zotchev S."/>
            <person name="Ruckert C."/>
        </authorList>
    </citation>
    <scope>NUCLEOTIDE SEQUENCE [LARGE SCALE GENOMIC DNA]</scope>
    <source>
        <strain evidence="15">HPA177(T) (DSM 45092(T))</strain>
    </source>
</reference>
<dbReference type="KEGG" id="ahm:TL08_11935"/>
<name>A0AAC9HQP8_9PSEU</name>
<comment type="subunit">
    <text evidence="9">Forms a complex with SecF. Part of the essential Sec protein translocation apparatus which comprises SecA, SecYEG and auxiliary proteins SecDF. Other proteins may also be involved.</text>
</comment>
<evidence type="ECO:0000256" key="3">
    <source>
        <dbReference type="ARBA" id="ARBA00022475"/>
    </source>
</evidence>
<dbReference type="InterPro" id="IPR022813">
    <property type="entry name" value="SecD/SecF_arch_bac"/>
</dbReference>
<comment type="function">
    <text evidence="9">Part of the Sec protein translocase complex. Interacts with the SecYEG preprotein conducting channel. SecDF uses the proton motive force (PMF) to complete protein translocation after the ATP-dependent function of SecA.</text>
</comment>
<keyword evidence="4 9" id="KW-0812">Transmembrane</keyword>
<dbReference type="GO" id="GO:0043952">
    <property type="term" value="P:protein transport by the Sec complex"/>
    <property type="evidence" value="ECO:0007669"/>
    <property type="project" value="UniProtKB-UniRule"/>
</dbReference>
<evidence type="ECO:0000256" key="7">
    <source>
        <dbReference type="ARBA" id="ARBA00023010"/>
    </source>
</evidence>
<dbReference type="Gene3D" id="1.20.1640.10">
    <property type="entry name" value="Multidrug efflux transporter AcrB transmembrane domain"/>
    <property type="match status" value="2"/>
</dbReference>
<evidence type="ECO:0000313" key="14">
    <source>
        <dbReference type="EMBL" id="AOS63201.1"/>
    </source>
</evidence>
<keyword evidence="2 9" id="KW-0813">Transport</keyword>
<dbReference type="NCBIfam" id="TIGR00916">
    <property type="entry name" value="2A0604s01"/>
    <property type="match status" value="1"/>
</dbReference>
<dbReference type="Pfam" id="PF21760">
    <property type="entry name" value="SecD_1st"/>
    <property type="match status" value="1"/>
</dbReference>
<dbReference type="InterPro" id="IPR055344">
    <property type="entry name" value="SecD_SecF_C_bact"/>
</dbReference>
<evidence type="ECO:0000259" key="13">
    <source>
        <dbReference type="Pfam" id="PF22599"/>
    </source>
</evidence>
<gene>
    <name evidence="9" type="primary">secD</name>
    <name evidence="10" type="synonym">secF</name>
    <name evidence="14" type="ORF">TL08_11935</name>
</gene>
<evidence type="ECO:0000259" key="12">
    <source>
        <dbReference type="Pfam" id="PF21760"/>
    </source>
</evidence>
<dbReference type="EMBL" id="CP014859">
    <property type="protein sequence ID" value="AOS63201.1"/>
    <property type="molecule type" value="Genomic_DNA"/>
</dbReference>